<dbReference type="EMBL" id="MTSL01000010">
    <property type="protein sequence ID" value="PJF20058.1"/>
    <property type="molecule type" value="Genomic_DNA"/>
</dbReference>
<sequence length="401" mass="44879">VEGEFDLGLAVSIGYFIPSRIINSFPLGMLNAHPSILPKYRGASPLQYTIMNCDTETGVSIIDLDTKEFDAGNIWHQRTLSIDPCRSFRDLEEQLAYVSAESLLEVIADFPRFKAQKQAQVGIASYAPKIQRSDAKISLDSMTRLDIFGRYQAISHQEKIYATLLDGKEVSFLNVLDPRETVVTGMSPTQFASLDGSCPPGSTFFERPTKIVWIKCLDGWLPVTSFRLPNKSAPFLAPAFHQAVRLVNFQPNFQDKQKITPRDRAILDLKVQRDRLKQYQKKVVVILGRETEIAKAHLAAGNKPLALLALKKKKYQEGLLESTSAQLLNLEQLVEQQVLHGLRQGNSVLTELQKEMSLDEVEKLMSDTAEAEISAMLSGKLTEEDEEDLEAELAQLQAELV</sequence>
<name>A0A2H9TQL9_9FUNG</name>
<dbReference type="InterPro" id="IPR002376">
    <property type="entry name" value="Formyl_transf_N"/>
</dbReference>
<dbReference type="AlphaFoldDB" id="A0A2H9TQL9"/>
<dbReference type="Proteomes" id="UP000240830">
    <property type="component" value="Unassembled WGS sequence"/>
</dbReference>
<accession>A0A2H9TQL9</accession>
<dbReference type="Gene3D" id="3.40.50.12230">
    <property type="match status" value="1"/>
</dbReference>
<dbReference type="Gene3D" id="1.10.287.1060">
    <property type="entry name" value="ESAT-6-like"/>
    <property type="match status" value="1"/>
</dbReference>
<dbReference type="Pfam" id="PF03357">
    <property type="entry name" value="Snf7"/>
    <property type="match status" value="1"/>
</dbReference>
<evidence type="ECO:0000313" key="3">
    <source>
        <dbReference type="Proteomes" id="UP000240830"/>
    </source>
</evidence>
<dbReference type="STRING" id="1246581.A0A2H9TQL9"/>
<dbReference type="PANTHER" id="PTHR11138:SF5">
    <property type="entry name" value="METHIONYL-TRNA FORMYLTRANSFERASE, MITOCHONDRIAL"/>
    <property type="match status" value="1"/>
</dbReference>
<dbReference type="PANTHER" id="PTHR11138">
    <property type="entry name" value="METHIONYL-TRNA FORMYLTRANSFERASE"/>
    <property type="match status" value="1"/>
</dbReference>
<dbReference type="GO" id="GO:0004479">
    <property type="term" value="F:methionyl-tRNA formyltransferase activity"/>
    <property type="evidence" value="ECO:0007669"/>
    <property type="project" value="TreeGrafter"/>
</dbReference>
<feature type="domain" description="Formyl transferase N-terminal" evidence="1">
    <location>
        <begin position="6"/>
        <end position="107"/>
    </location>
</feature>
<evidence type="ECO:0000259" key="1">
    <source>
        <dbReference type="Pfam" id="PF00551"/>
    </source>
</evidence>
<reference evidence="2 3" key="1">
    <citation type="submission" date="2016-10" db="EMBL/GenBank/DDBJ databases">
        <title>The genome of Paramicrosporidium saccamoebae is the missing link in understanding Cryptomycota and Microsporidia evolution.</title>
        <authorList>
            <person name="Quandt C.A."/>
            <person name="Beaudet D."/>
            <person name="Corsaro D."/>
            <person name="Michel R."/>
            <person name="Corradi N."/>
            <person name="James T."/>
        </authorList>
    </citation>
    <scope>NUCLEOTIDE SEQUENCE [LARGE SCALE GENOMIC DNA]</scope>
    <source>
        <strain evidence="2 3">KSL3</strain>
    </source>
</reference>
<keyword evidence="3" id="KW-1185">Reference proteome</keyword>
<protein>
    <recommendedName>
        <fullName evidence="1">Formyl transferase N-terminal domain-containing protein</fullName>
    </recommendedName>
</protein>
<organism evidence="2 3">
    <name type="scientific">Paramicrosporidium saccamoebae</name>
    <dbReference type="NCBI Taxonomy" id="1246581"/>
    <lineage>
        <taxon>Eukaryota</taxon>
        <taxon>Fungi</taxon>
        <taxon>Fungi incertae sedis</taxon>
        <taxon>Cryptomycota</taxon>
        <taxon>Cryptomycota incertae sedis</taxon>
        <taxon>Paramicrosporidium</taxon>
    </lineage>
</organism>
<gene>
    <name evidence="2" type="ORF">PSACC_00120</name>
</gene>
<dbReference type="InterPro" id="IPR036477">
    <property type="entry name" value="Formyl_transf_N_sf"/>
</dbReference>
<dbReference type="GO" id="GO:0005739">
    <property type="term" value="C:mitochondrion"/>
    <property type="evidence" value="ECO:0007669"/>
    <property type="project" value="TreeGrafter"/>
</dbReference>
<evidence type="ECO:0000313" key="2">
    <source>
        <dbReference type="EMBL" id="PJF20058.1"/>
    </source>
</evidence>
<proteinExistence type="predicted"/>
<dbReference type="InterPro" id="IPR005024">
    <property type="entry name" value="Snf7_fam"/>
</dbReference>
<feature type="non-terminal residue" evidence="2">
    <location>
        <position position="1"/>
    </location>
</feature>
<dbReference type="OrthoDB" id="10268103at2759"/>
<dbReference type="SUPFAM" id="SSF53328">
    <property type="entry name" value="Formyltransferase"/>
    <property type="match status" value="1"/>
</dbReference>
<dbReference type="Pfam" id="PF00551">
    <property type="entry name" value="Formyl_trans_N"/>
    <property type="match status" value="1"/>
</dbReference>
<comment type="caution">
    <text evidence="2">The sequence shown here is derived from an EMBL/GenBank/DDBJ whole genome shotgun (WGS) entry which is preliminary data.</text>
</comment>
<dbReference type="GO" id="GO:0007034">
    <property type="term" value="P:vacuolar transport"/>
    <property type="evidence" value="ECO:0007669"/>
    <property type="project" value="InterPro"/>
</dbReference>